<comment type="caution">
    <text evidence="1">The sequence shown here is derived from an EMBL/GenBank/DDBJ whole genome shotgun (WGS) entry which is preliminary data.</text>
</comment>
<reference evidence="1 2" key="1">
    <citation type="journal article" date="2023" name="Hortic Res">
        <title>Pangenome of water caltrop reveals structural variations and asymmetric subgenome divergence after allopolyploidization.</title>
        <authorList>
            <person name="Zhang X."/>
            <person name="Chen Y."/>
            <person name="Wang L."/>
            <person name="Yuan Y."/>
            <person name="Fang M."/>
            <person name="Shi L."/>
            <person name="Lu R."/>
            <person name="Comes H.P."/>
            <person name="Ma Y."/>
            <person name="Chen Y."/>
            <person name="Huang G."/>
            <person name="Zhou Y."/>
            <person name="Zheng Z."/>
            <person name="Qiu Y."/>
        </authorList>
    </citation>
    <scope>NUCLEOTIDE SEQUENCE [LARGE SCALE GENOMIC DNA]</scope>
    <source>
        <tissue evidence="1">Roots</tissue>
    </source>
</reference>
<protein>
    <submittedName>
        <fullName evidence="1">Uncharacterized protein</fullName>
    </submittedName>
</protein>
<evidence type="ECO:0000313" key="2">
    <source>
        <dbReference type="Proteomes" id="UP001345219"/>
    </source>
</evidence>
<gene>
    <name evidence="1" type="ORF">SAY87_019278</name>
</gene>
<dbReference type="PANTHER" id="PTHR34538">
    <property type="entry name" value="EXPRESSED PROTEIN"/>
    <property type="match status" value="1"/>
</dbReference>
<organism evidence="1 2">
    <name type="scientific">Trapa incisa</name>
    <dbReference type="NCBI Taxonomy" id="236973"/>
    <lineage>
        <taxon>Eukaryota</taxon>
        <taxon>Viridiplantae</taxon>
        <taxon>Streptophyta</taxon>
        <taxon>Embryophyta</taxon>
        <taxon>Tracheophyta</taxon>
        <taxon>Spermatophyta</taxon>
        <taxon>Magnoliopsida</taxon>
        <taxon>eudicotyledons</taxon>
        <taxon>Gunneridae</taxon>
        <taxon>Pentapetalae</taxon>
        <taxon>rosids</taxon>
        <taxon>malvids</taxon>
        <taxon>Myrtales</taxon>
        <taxon>Lythraceae</taxon>
        <taxon>Trapa</taxon>
    </lineage>
</organism>
<accession>A0AAN7K269</accession>
<name>A0AAN7K269_9MYRT</name>
<dbReference type="EMBL" id="JAXIOK010000012">
    <property type="protein sequence ID" value="KAK4757977.1"/>
    <property type="molecule type" value="Genomic_DNA"/>
</dbReference>
<dbReference type="AlphaFoldDB" id="A0AAN7K269"/>
<keyword evidence="2" id="KW-1185">Reference proteome</keyword>
<sequence>MEKRDFKEGIIKLGMIKYFCCFEPSLVAVRGRRKMRRFFWRVKAEIKRQMKDYYLHHHHHHHHHHHQLKRSSCCCCRFSFHYDSFSYALNFDNENSSFFC</sequence>
<proteinExistence type="predicted"/>
<dbReference type="PANTHER" id="PTHR34538:SF13">
    <property type="entry name" value="OS02G0637200 PROTEIN"/>
    <property type="match status" value="1"/>
</dbReference>
<evidence type="ECO:0000313" key="1">
    <source>
        <dbReference type="EMBL" id="KAK4757977.1"/>
    </source>
</evidence>
<dbReference type="Proteomes" id="UP001345219">
    <property type="component" value="Chromosome 15"/>
</dbReference>